<dbReference type="SUPFAM" id="SSF51735">
    <property type="entry name" value="NAD(P)-binding Rossmann-fold domains"/>
    <property type="match status" value="1"/>
</dbReference>
<evidence type="ECO:0000259" key="1">
    <source>
        <dbReference type="Pfam" id="PF01408"/>
    </source>
</evidence>
<dbReference type="OrthoDB" id="9815825at2"/>
<dbReference type="GO" id="GO:0033712">
    <property type="term" value="F:1,5-anhydro-D-fructose reductase (1,5-anhydro-D-mannitol-forming) activity"/>
    <property type="evidence" value="ECO:0007669"/>
    <property type="project" value="UniProtKB-EC"/>
</dbReference>
<name>A0A517ML50_9BACT</name>
<feature type="domain" description="Gfo/Idh/MocA-like oxidoreductase N-terminal" evidence="1">
    <location>
        <begin position="5"/>
        <end position="123"/>
    </location>
</feature>
<dbReference type="InterPro" id="IPR051317">
    <property type="entry name" value="Gfo/Idh/MocA_oxidoreduct"/>
</dbReference>
<dbReference type="InterPro" id="IPR055170">
    <property type="entry name" value="GFO_IDH_MocA-like_dom"/>
</dbReference>
<dbReference type="AlphaFoldDB" id="A0A517ML50"/>
<feature type="domain" description="GFO/IDH/MocA-like oxidoreductase" evidence="2">
    <location>
        <begin position="132"/>
        <end position="254"/>
    </location>
</feature>
<dbReference type="Gene3D" id="3.30.360.10">
    <property type="entry name" value="Dihydrodipicolinate Reductase, domain 2"/>
    <property type="match status" value="1"/>
</dbReference>
<evidence type="ECO:0000313" key="4">
    <source>
        <dbReference type="Proteomes" id="UP000320672"/>
    </source>
</evidence>
<dbReference type="Proteomes" id="UP000320672">
    <property type="component" value="Chromosome"/>
</dbReference>
<keyword evidence="4" id="KW-1185">Reference proteome</keyword>
<dbReference type="Pfam" id="PF22725">
    <property type="entry name" value="GFO_IDH_MocA_C3"/>
    <property type="match status" value="1"/>
</dbReference>
<dbReference type="Pfam" id="PF01408">
    <property type="entry name" value="GFO_IDH_MocA"/>
    <property type="match status" value="1"/>
</dbReference>
<dbReference type="KEGG" id="rml:FF011L_43670"/>
<dbReference type="InterPro" id="IPR036291">
    <property type="entry name" value="NAD(P)-bd_dom_sf"/>
</dbReference>
<reference evidence="3 4" key="1">
    <citation type="submission" date="2019-02" db="EMBL/GenBank/DDBJ databases">
        <title>Deep-cultivation of Planctomycetes and their phenomic and genomic characterization uncovers novel biology.</title>
        <authorList>
            <person name="Wiegand S."/>
            <person name="Jogler M."/>
            <person name="Boedeker C."/>
            <person name="Pinto D."/>
            <person name="Vollmers J."/>
            <person name="Rivas-Marin E."/>
            <person name="Kohn T."/>
            <person name="Peeters S.H."/>
            <person name="Heuer A."/>
            <person name="Rast P."/>
            <person name="Oberbeckmann S."/>
            <person name="Bunk B."/>
            <person name="Jeske O."/>
            <person name="Meyerdierks A."/>
            <person name="Storesund J.E."/>
            <person name="Kallscheuer N."/>
            <person name="Luecker S."/>
            <person name="Lage O.M."/>
            <person name="Pohl T."/>
            <person name="Merkel B.J."/>
            <person name="Hornburger P."/>
            <person name="Mueller R.-W."/>
            <person name="Bruemmer F."/>
            <person name="Labrenz M."/>
            <person name="Spormann A.M."/>
            <person name="Op den Camp H."/>
            <person name="Overmann J."/>
            <person name="Amann R."/>
            <person name="Jetten M.S.M."/>
            <person name="Mascher T."/>
            <person name="Medema M.H."/>
            <person name="Devos D.P."/>
            <person name="Kaster A.-K."/>
            <person name="Ovreas L."/>
            <person name="Rohde M."/>
            <person name="Galperin M.Y."/>
            <person name="Jogler C."/>
        </authorList>
    </citation>
    <scope>NUCLEOTIDE SEQUENCE [LARGE SCALE GENOMIC DNA]</scope>
    <source>
        <strain evidence="3 4">FF011L</strain>
    </source>
</reference>
<evidence type="ECO:0000313" key="3">
    <source>
        <dbReference type="EMBL" id="QDS95570.1"/>
    </source>
</evidence>
<organism evidence="3 4">
    <name type="scientific">Roseimaritima multifibrata</name>
    <dbReference type="NCBI Taxonomy" id="1930274"/>
    <lineage>
        <taxon>Bacteria</taxon>
        <taxon>Pseudomonadati</taxon>
        <taxon>Planctomycetota</taxon>
        <taxon>Planctomycetia</taxon>
        <taxon>Pirellulales</taxon>
        <taxon>Pirellulaceae</taxon>
        <taxon>Roseimaritima</taxon>
    </lineage>
</organism>
<dbReference type="EMBL" id="CP036262">
    <property type="protein sequence ID" value="QDS95570.1"/>
    <property type="molecule type" value="Genomic_DNA"/>
</dbReference>
<dbReference type="GO" id="GO:0000166">
    <property type="term" value="F:nucleotide binding"/>
    <property type="evidence" value="ECO:0007669"/>
    <property type="project" value="InterPro"/>
</dbReference>
<accession>A0A517ML50</accession>
<dbReference type="EC" id="1.1.1.292" evidence="3"/>
<protein>
    <submittedName>
        <fullName evidence="3">1,5-anhydro-D-fructose reductase</fullName>
        <ecNumber evidence="3">1.1.1.292</ecNumber>
    </submittedName>
</protein>
<dbReference type="PANTHER" id="PTHR43708:SF8">
    <property type="entry name" value="OXIDOREDUCTASE"/>
    <property type="match status" value="1"/>
</dbReference>
<dbReference type="Gene3D" id="3.40.50.720">
    <property type="entry name" value="NAD(P)-binding Rossmann-like Domain"/>
    <property type="match status" value="1"/>
</dbReference>
<dbReference type="RefSeq" id="WP_145353778.1">
    <property type="nucleotide sequence ID" value="NZ_CP036262.1"/>
</dbReference>
<dbReference type="SUPFAM" id="SSF55347">
    <property type="entry name" value="Glyceraldehyde-3-phosphate dehydrogenase-like, C-terminal domain"/>
    <property type="match status" value="1"/>
</dbReference>
<dbReference type="InterPro" id="IPR000683">
    <property type="entry name" value="Gfo/Idh/MocA-like_OxRdtase_N"/>
</dbReference>
<proteinExistence type="predicted"/>
<evidence type="ECO:0000259" key="2">
    <source>
        <dbReference type="Pfam" id="PF22725"/>
    </source>
</evidence>
<dbReference type="PANTHER" id="PTHR43708">
    <property type="entry name" value="CONSERVED EXPRESSED OXIDOREDUCTASE (EUROFUNG)"/>
    <property type="match status" value="1"/>
</dbReference>
<keyword evidence="3" id="KW-0560">Oxidoreductase</keyword>
<sequence>MAVTKFGLIGFGAWGKCHAEAIRNTADVDLVAIAANSEASCQAARDAFPEASVVADYRELLKRDDIDVVDVVLPSHLHHRVAADVLNAGKHLLLEKPMCLNLAECDDLLQLAAKHKRLLAVGHELRLSSLWSRVKQLIDEGFIGTPQYVLVELSRNPYRQGSDGWRYDIDRVGNWILEEPIHFFDFARWYLQSVGDPQTVFASANSRQPNHPELQDNFSAIVKFDGGAQAVVTQTLSMFEHHQTVKVAGTKGSLWAGWSGAMDRTRHPHFFLKASDGQSVKEIPIEKMTGEVFELEDQIAMLAAAVRDGKPLTTTGVDGRWSVAMCLAAAESVQSGLPVVIDNGNQPND</sequence>
<gene>
    <name evidence="3" type="primary">afr_8</name>
    <name evidence="3" type="ORF">FF011L_43670</name>
</gene>